<keyword evidence="1 3" id="KW-0378">Hydrolase</keyword>
<gene>
    <name evidence="3" type="ORF">Trichorick_00692</name>
</gene>
<keyword evidence="4" id="KW-1185">Reference proteome</keyword>
<dbReference type="InterPro" id="IPR022742">
    <property type="entry name" value="Hydrolase_4"/>
</dbReference>
<proteinExistence type="predicted"/>
<name>A0ABZ0UV56_9RICK</name>
<dbReference type="Proteomes" id="UP001326613">
    <property type="component" value="Chromosome"/>
</dbReference>
<organism evidence="3 4">
    <name type="scientific">Candidatus Trichorickettsia mobilis</name>
    <dbReference type="NCBI Taxonomy" id="1346319"/>
    <lineage>
        <taxon>Bacteria</taxon>
        <taxon>Pseudomonadati</taxon>
        <taxon>Pseudomonadota</taxon>
        <taxon>Alphaproteobacteria</taxon>
        <taxon>Rickettsiales</taxon>
        <taxon>Rickettsiaceae</taxon>
        <taxon>Rickettsieae</taxon>
        <taxon>Candidatus Trichorickettsia</taxon>
    </lineage>
</organism>
<dbReference type="RefSeq" id="WP_323738842.1">
    <property type="nucleotide sequence ID" value="NZ_CP112932.1"/>
</dbReference>
<dbReference type="SUPFAM" id="SSF53474">
    <property type="entry name" value="alpha/beta-Hydrolases"/>
    <property type="match status" value="1"/>
</dbReference>
<dbReference type="Gene3D" id="3.40.50.1820">
    <property type="entry name" value="alpha/beta hydrolase"/>
    <property type="match status" value="1"/>
</dbReference>
<dbReference type="PANTHER" id="PTHR16138">
    <property type="entry name" value="MYCOPHENOLIC ACID ACYL-GLUCURONIDE ESTERASE, MITOCHONDRIAL"/>
    <property type="match status" value="1"/>
</dbReference>
<evidence type="ECO:0000313" key="4">
    <source>
        <dbReference type="Proteomes" id="UP001326613"/>
    </source>
</evidence>
<accession>A0ABZ0UV56</accession>
<dbReference type="InterPro" id="IPR052382">
    <property type="entry name" value="ABHD10_acyl-thioesterase"/>
</dbReference>
<dbReference type="InterPro" id="IPR029058">
    <property type="entry name" value="AB_hydrolase_fold"/>
</dbReference>
<dbReference type="PANTHER" id="PTHR16138:SF7">
    <property type="entry name" value="PALMITOYL-PROTEIN THIOESTERASE ABHD10, MITOCHONDRIAL"/>
    <property type="match status" value="1"/>
</dbReference>
<sequence>MRKIYNDTDDSQFIVYNQIKSNQKNTITIIFLHGLMSDMHGTKALYLENYCIKAGYNFIRFDNFGHGNSSGNFTEQTISSWMSGLEMILNKLVTGSIVLIGSSMGGWLSLLQAIKNTHNLLGIICISAAPDFTEELIWKKLPLVQQTKMQKDGVLEVSGSCCDTKYPISYKLVHEARSHLLLNKKTIAIDCPTHLIHGLKDLDVPYHISVKLMEKIAGDTIVLKLVKDADHRLARSIDLEIIANSINEIINLRA</sequence>
<dbReference type="GO" id="GO:0016787">
    <property type="term" value="F:hydrolase activity"/>
    <property type="evidence" value="ECO:0007669"/>
    <property type="project" value="UniProtKB-KW"/>
</dbReference>
<evidence type="ECO:0000313" key="3">
    <source>
        <dbReference type="EMBL" id="WPY00804.1"/>
    </source>
</evidence>
<feature type="domain" description="Serine aminopeptidase S33" evidence="2">
    <location>
        <begin position="27"/>
        <end position="136"/>
    </location>
</feature>
<reference evidence="3 4" key="1">
    <citation type="submission" date="2022-10" db="EMBL/GenBank/DDBJ databases">
        <title>Host association and intracellularity evolved multiple times independently in the Rickettsiales.</title>
        <authorList>
            <person name="Castelli M."/>
            <person name="Nardi T."/>
            <person name="Gammuto L."/>
            <person name="Bellinzona G."/>
            <person name="Sabaneyeva E."/>
            <person name="Potekhin A."/>
            <person name="Serra V."/>
            <person name="Petroni G."/>
            <person name="Sassera D."/>
        </authorList>
    </citation>
    <scope>NUCLEOTIDE SEQUENCE [LARGE SCALE GENOMIC DNA]</scope>
    <source>
        <strain evidence="3 4">Kr 154-4</strain>
    </source>
</reference>
<protein>
    <submittedName>
        <fullName evidence="3">Alpha/beta hydrolase</fullName>
    </submittedName>
</protein>
<dbReference type="Pfam" id="PF12146">
    <property type="entry name" value="Hydrolase_4"/>
    <property type="match status" value="1"/>
</dbReference>
<evidence type="ECO:0000259" key="2">
    <source>
        <dbReference type="Pfam" id="PF12146"/>
    </source>
</evidence>
<evidence type="ECO:0000256" key="1">
    <source>
        <dbReference type="ARBA" id="ARBA00022801"/>
    </source>
</evidence>
<dbReference type="EMBL" id="CP112932">
    <property type="protein sequence ID" value="WPY00804.1"/>
    <property type="molecule type" value="Genomic_DNA"/>
</dbReference>